<dbReference type="AlphaFoldDB" id="A0A8J5VLH3"/>
<dbReference type="EMBL" id="JAAALK010000289">
    <property type="protein sequence ID" value="KAG8048799.1"/>
    <property type="molecule type" value="Genomic_DNA"/>
</dbReference>
<evidence type="ECO:0000313" key="1">
    <source>
        <dbReference type="EMBL" id="KAG8048799.1"/>
    </source>
</evidence>
<organism evidence="1 2">
    <name type="scientific">Zizania palustris</name>
    <name type="common">Northern wild rice</name>
    <dbReference type="NCBI Taxonomy" id="103762"/>
    <lineage>
        <taxon>Eukaryota</taxon>
        <taxon>Viridiplantae</taxon>
        <taxon>Streptophyta</taxon>
        <taxon>Embryophyta</taxon>
        <taxon>Tracheophyta</taxon>
        <taxon>Spermatophyta</taxon>
        <taxon>Magnoliopsida</taxon>
        <taxon>Liliopsida</taxon>
        <taxon>Poales</taxon>
        <taxon>Poaceae</taxon>
        <taxon>BOP clade</taxon>
        <taxon>Oryzoideae</taxon>
        <taxon>Oryzeae</taxon>
        <taxon>Zizaniinae</taxon>
        <taxon>Zizania</taxon>
    </lineage>
</organism>
<keyword evidence="2" id="KW-1185">Reference proteome</keyword>
<accession>A0A8J5VLH3</accession>
<reference evidence="1" key="2">
    <citation type="submission" date="2021-02" db="EMBL/GenBank/DDBJ databases">
        <authorList>
            <person name="Kimball J.A."/>
            <person name="Haas M.W."/>
            <person name="Macchietto M."/>
            <person name="Kono T."/>
            <person name="Duquette J."/>
            <person name="Shao M."/>
        </authorList>
    </citation>
    <scope>NUCLEOTIDE SEQUENCE</scope>
    <source>
        <tissue evidence="1">Fresh leaf tissue</tissue>
    </source>
</reference>
<reference evidence="1" key="1">
    <citation type="journal article" date="2021" name="bioRxiv">
        <title>Whole Genome Assembly and Annotation of Northern Wild Rice, Zizania palustris L., Supports a Whole Genome Duplication in the Zizania Genus.</title>
        <authorList>
            <person name="Haas M."/>
            <person name="Kono T."/>
            <person name="Macchietto M."/>
            <person name="Millas R."/>
            <person name="McGilp L."/>
            <person name="Shao M."/>
            <person name="Duquette J."/>
            <person name="Hirsch C.N."/>
            <person name="Kimball J."/>
        </authorList>
    </citation>
    <scope>NUCLEOTIDE SEQUENCE</scope>
    <source>
        <tissue evidence="1">Fresh leaf tissue</tissue>
    </source>
</reference>
<dbReference type="OrthoDB" id="504689at2759"/>
<protein>
    <submittedName>
        <fullName evidence="1">Uncharacterized protein</fullName>
    </submittedName>
</protein>
<evidence type="ECO:0000313" key="2">
    <source>
        <dbReference type="Proteomes" id="UP000729402"/>
    </source>
</evidence>
<comment type="caution">
    <text evidence="1">The sequence shown here is derived from an EMBL/GenBank/DDBJ whole genome shotgun (WGS) entry which is preliminary data.</text>
</comment>
<gene>
    <name evidence="1" type="ORF">GUJ93_ZPchr0009g1940</name>
</gene>
<dbReference type="Proteomes" id="UP000729402">
    <property type="component" value="Unassembled WGS sequence"/>
</dbReference>
<proteinExistence type="predicted"/>
<name>A0A8J5VLH3_ZIZPA</name>
<sequence length="74" mass="8121">MSAMEAANGEDIPVVDLDGLPSADDFLFGFPARFDSTEPLYHRYILTGKPTGFFINMATTATVFMPLQHLLSLP</sequence>